<organism evidence="2 3">
    <name type="scientific">Luteolibacter pohnpeiensis</name>
    <dbReference type="NCBI Taxonomy" id="454153"/>
    <lineage>
        <taxon>Bacteria</taxon>
        <taxon>Pseudomonadati</taxon>
        <taxon>Verrucomicrobiota</taxon>
        <taxon>Verrucomicrobiia</taxon>
        <taxon>Verrucomicrobiales</taxon>
        <taxon>Verrucomicrobiaceae</taxon>
        <taxon>Luteolibacter</taxon>
    </lineage>
</organism>
<dbReference type="AlphaFoldDB" id="A0A934SDC0"/>
<accession>A0A934SDC0</accession>
<evidence type="ECO:0008006" key="4">
    <source>
        <dbReference type="Google" id="ProtNLM"/>
    </source>
</evidence>
<dbReference type="Proteomes" id="UP000603141">
    <property type="component" value="Unassembled WGS sequence"/>
</dbReference>
<gene>
    <name evidence="2" type="ORF">JIN85_15355</name>
</gene>
<dbReference type="SMART" id="SM00710">
    <property type="entry name" value="PbH1"/>
    <property type="match status" value="9"/>
</dbReference>
<dbReference type="PANTHER" id="PTHR11319">
    <property type="entry name" value="G PROTEIN-COUPLED RECEPTOR-RELATED"/>
    <property type="match status" value="1"/>
</dbReference>
<dbReference type="InterPro" id="IPR011050">
    <property type="entry name" value="Pectin_lyase_fold/virulence"/>
</dbReference>
<keyword evidence="1" id="KW-0732">Signal</keyword>
<dbReference type="SUPFAM" id="SSF51126">
    <property type="entry name" value="Pectin lyase-like"/>
    <property type="match status" value="2"/>
</dbReference>
<dbReference type="EMBL" id="JAENIJ010000027">
    <property type="protein sequence ID" value="MBK1883794.1"/>
    <property type="molecule type" value="Genomic_DNA"/>
</dbReference>
<evidence type="ECO:0000313" key="3">
    <source>
        <dbReference type="Proteomes" id="UP000603141"/>
    </source>
</evidence>
<dbReference type="PANTHER" id="PTHR11319:SF35">
    <property type="entry name" value="OUTER MEMBRANE PROTEIN PMPC-RELATED"/>
    <property type="match status" value="1"/>
</dbReference>
<dbReference type="RefSeq" id="WP_200272293.1">
    <property type="nucleotide sequence ID" value="NZ_JAENIJ010000027.1"/>
</dbReference>
<evidence type="ECO:0000313" key="2">
    <source>
        <dbReference type="EMBL" id="MBK1883794.1"/>
    </source>
</evidence>
<proteinExistence type="predicted"/>
<evidence type="ECO:0000256" key="1">
    <source>
        <dbReference type="SAM" id="SignalP"/>
    </source>
</evidence>
<keyword evidence="3" id="KW-1185">Reference proteome</keyword>
<dbReference type="InterPro" id="IPR006626">
    <property type="entry name" value="PbH1"/>
</dbReference>
<comment type="caution">
    <text evidence="2">The sequence shown here is derived from an EMBL/GenBank/DDBJ whole genome shotgun (WGS) entry which is preliminary data.</text>
</comment>
<dbReference type="InterPro" id="IPR059226">
    <property type="entry name" value="Choice_anch_Q_dom"/>
</dbReference>
<sequence>MKPAFLLFFALAFSAGLSSAGILRVEATSEASAPDGSQWSLAFPYLQDALAAAVSGDEIWIAEGTYYPDEGTGITDNDREVSFNLIEGVSLYGGFAGTELVRTARDADAHPTILSGDLLQNPDDTGHRADNSYHVVFADSTITEATHLDGLTITLGYADGDSSNNQHRGGGMYCDSASPTLTHCIFIDNQASNNSGALHLTGSNSVITSCRFESNVSNLLNGGAITISSSSQPEWIDCDFIANRVVGNSRTGGAIRNNSAYPIRFTRCRFLANVCGNTGGAVYNIDTSAIFSDCLFSGNYADVRGGAIANVNSTITLINCTLAANRAGIEAGGITSEDGQLSLLNSLIWNNRDETGTGTRQSSIDPVTNTEYNHCLIQGYNPSGTGNLNGNLSSNSPQFANPINPGAAPNRAGDFRLLYPSTAIDAGDSELNSESLDLAGNPRQAATIDIGAYEHAATLFVDAAATGNADGQSWGNAYPTLREALASSGFDQQIWIAEGTYAPADGATELASDRTTSFAIAQRTSLYGGFPSGGGDGSMSARSPATWPTILSGDLTHDDSLGNVTNNAVHVVKIDDGDDDSFSDVLLDGLTVTAGFASLNDGSENFQAGGIDNRENLTLQNLIISGNFALGHSGGIALRMGDCHIENSIIRDNEANGSAGGGGMLVAGPVSLVMTDSSFSNNLIDNSQTFSGGGGMVIESGAQVTLERCAFQGNQCDSPGRGGGLKIESDDVTIENCLFSGNQAEQGAGIYLEEITATLINCTISGNRALFSGGGVGASTLAGAEFYNCIIWNNSAGGIVDSASATLEMDSSLGTFSHSLLAQWNPTGSGNLDGTDAQLDLRFVDPISPTSTPSTAGDFRLLTGSPALDAGDDAANDSSLDLAGKPRVQNSVIDLGAYEGPSGVTFATLYPELDPAADANGNGISNFGDYALGADPTAAADPTLSPLLEGQLLQVTYRNDATDVLPTLQKSENLNDWSPMVEGIDYLANPATTKDATQTQLQLDLITDPSVVPRLFYRLSFPESAN</sequence>
<dbReference type="Gene3D" id="2.160.20.10">
    <property type="entry name" value="Single-stranded right-handed beta-helix, Pectin lyase-like"/>
    <property type="match status" value="2"/>
</dbReference>
<protein>
    <recommendedName>
        <fullName evidence="4">Right handed beta helix domain-containing protein</fullName>
    </recommendedName>
</protein>
<dbReference type="InterPro" id="IPR012334">
    <property type="entry name" value="Pectin_lyas_fold"/>
</dbReference>
<feature type="signal peptide" evidence="1">
    <location>
        <begin position="1"/>
        <end position="20"/>
    </location>
</feature>
<feature type="chain" id="PRO_5036898951" description="Right handed beta helix domain-containing protein" evidence="1">
    <location>
        <begin position="21"/>
        <end position="1026"/>
    </location>
</feature>
<dbReference type="NCBIfam" id="NF041518">
    <property type="entry name" value="choice_anch_Q"/>
    <property type="match status" value="2"/>
</dbReference>
<reference evidence="2" key="1">
    <citation type="submission" date="2021-01" db="EMBL/GenBank/DDBJ databases">
        <title>Modified the classification status of verrucomicrobia.</title>
        <authorList>
            <person name="Feng X."/>
        </authorList>
    </citation>
    <scope>NUCLEOTIDE SEQUENCE</scope>
    <source>
        <strain evidence="2">KCTC 22041</strain>
    </source>
</reference>
<name>A0A934SDC0_9BACT</name>